<comment type="caution">
    <text evidence="2">The sequence shown here is derived from an EMBL/GenBank/DDBJ whole genome shotgun (WGS) entry which is preliminary data.</text>
</comment>
<reference evidence="2 3" key="1">
    <citation type="submission" date="2019-10" db="EMBL/GenBank/DDBJ databases">
        <title>Prolixibacter strains distinguished by the presence of nitrate reductase genes were adept at nitrate-dependent anaerobic corrosion of metallic iron and carbon steel.</title>
        <authorList>
            <person name="Iino T."/>
            <person name="Shono N."/>
            <person name="Ito K."/>
            <person name="Nakamura R."/>
            <person name="Sueoka K."/>
            <person name="Harayama S."/>
            <person name="Ohkuma M."/>
        </authorList>
    </citation>
    <scope>NUCLEOTIDE SEQUENCE [LARGE SCALE GENOMIC DNA]</scope>
    <source>
        <strain evidence="2 3">JCM 13498</strain>
    </source>
</reference>
<dbReference type="EMBL" id="BLAX01000001">
    <property type="protein sequence ID" value="GET33908.1"/>
    <property type="molecule type" value="Genomic_DNA"/>
</dbReference>
<proteinExistence type="predicted"/>
<evidence type="ECO:0000313" key="2">
    <source>
        <dbReference type="EMBL" id="GET33908.1"/>
    </source>
</evidence>
<evidence type="ECO:0000256" key="1">
    <source>
        <dbReference type="SAM" id="MobiDB-lite"/>
    </source>
</evidence>
<evidence type="ECO:0000313" key="3">
    <source>
        <dbReference type="Proteomes" id="UP000391834"/>
    </source>
</evidence>
<dbReference type="AlphaFoldDB" id="A0A5M4B1T6"/>
<sequence length="102" mass="12389">MNLDVNFKLKLISEFDSFIPISQAETDINHHVMKKKNFKRNRDVMDGRDDSLRPKRIRRKEKNAYLLSEEELNEDLDDWEEIKSYNQLNDDDEEDFDDEDDY</sequence>
<dbReference type="Proteomes" id="UP000391834">
    <property type="component" value="Unassembled WGS sequence"/>
</dbReference>
<feature type="compositionally biased region" description="Acidic residues" evidence="1">
    <location>
        <begin position="89"/>
        <end position="102"/>
    </location>
</feature>
<accession>A0A5M4B1T6</accession>
<feature type="region of interest" description="Disordered" evidence="1">
    <location>
        <begin position="83"/>
        <end position="102"/>
    </location>
</feature>
<gene>
    <name evidence="2" type="ORF">PbJCM13498_27710</name>
</gene>
<protein>
    <submittedName>
        <fullName evidence="2">Uncharacterized protein</fullName>
    </submittedName>
</protein>
<keyword evidence="3" id="KW-1185">Reference proteome</keyword>
<name>A0A5M4B1T6_9BACT</name>
<organism evidence="2 3">
    <name type="scientific">Prolixibacter bellariivorans</name>
    <dbReference type="NCBI Taxonomy" id="314319"/>
    <lineage>
        <taxon>Bacteria</taxon>
        <taxon>Pseudomonadati</taxon>
        <taxon>Bacteroidota</taxon>
        <taxon>Bacteroidia</taxon>
        <taxon>Marinilabiliales</taxon>
        <taxon>Prolixibacteraceae</taxon>
        <taxon>Prolixibacter</taxon>
    </lineage>
</organism>